<organism evidence="1 2">
    <name type="scientific">Microcella alkaliphila</name>
    <dbReference type="NCBI Taxonomy" id="279828"/>
    <lineage>
        <taxon>Bacteria</taxon>
        <taxon>Bacillati</taxon>
        <taxon>Actinomycetota</taxon>
        <taxon>Actinomycetes</taxon>
        <taxon>Micrococcales</taxon>
        <taxon>Microbacteriaceae</taxon>
        <taxon>Microcella</taxon>
    </lineage>
</organism>
<evidence type="ECO:0000313" key="2">
    <source>
        <dbReference type="Proteomes" id="UP000292408"/>
    </source>
</evidence>
<protein>
    <submittedName>
        <fullName evidence="1">Uncharacterized protein</fullName>
    </submittedName>
</protein>
<comment type="caution">
    <text evidence="1">The sequence shown here is derived from an EMBL/GenBank/DDBJ whole genome shotgun (WGS) entry which is preliminary data.</text>
</comment>
<gene>
    <name evidence="1" type="ORF">EV140_0038</name>
</gene>
<accession>A0A4Q7U1X8</accession>
<proteinExistence type="predicted"/>
<dbReference type="OrthoDB" id="654524at2"/>
<keyword evidence="2" id="KW-1185">Reference proteome</keyword>
<sequence>MTQNFDPRNDQAGLPSLGAAIAILIDRDPLALQHQAWLHLAADRFEHVHKFGDLGDTVPPEERASVYAPLLVAACGGVLPTISQYAAHIALHVGGPTQDSIDMVLEQEPAVMRAYWHVLPPRAIADQIQFL</sequence>
<evidence type="ECO:0000313" key="1">
    <source>
        <dbReference type="EMBL" id="RZT66498.1"/>
    </source>
</evidence>
<dbReference type="AlphaFoldDB" id="A0A4Q7U1X8"/>
<reference evidence="1 2" key="1">
    <citation type="journal article" date="2015" name="Stand. Genomic Sci.">
        <title>Genomic Encyclopedia of Bacterial and Archaeal Type Strains, Phase III: the genomes of soil and plant-associated and newly described type strains.</title>
        <authorList>
            <person name="Whitman W.B."/>
            <person name="Woyke T."/>
            <person name="Klenk H.P."/>
            <person name="Zhou Y."/>
            <person name="Lilburn T.G."/>
            <person name="Beck B.J."/>
            <person name="De Vos P."/>
            <person name="Vandamme P."/>
            <person name="Eisen J.A."/>
            <person name="Garrity G."/>
            <person name="Hugenholtz P."/>
            <person name="Kyrpides N.C."/>
        </authorList>
    </citation>
    <scope>NUCLEOTIDE SEQUENCE [LARGE SCALE GENOMIC DNA]</scope>
    <source>
        <strain evidence="1 2">AC4r</strain>
    </source>
</reference>
<dbReference type="Proteomes" id="UP000292408">
    <property type="component" value="Unassembled WGS sequence"/>
</dbReference>
<dbReference type="RefSeq" id="WP_130279890.1">
    <property type="nucleotide sequence ID" value="NZ_SGXT01000001.1"/>
</dbReference>
<dbReference type="EMBL" id="SGXT01000001">
    <property type="protein sequence ID" value="RZT66498.1"/>
    <property type="molecule type" value="Genomic_DNA"/>
</dbReference>
<name>A0A4Q7U1X8_9MICO</name>